<dbReference type="OMA" id="FNTGAMM"/>
<dbReference type="PROSITE" id="PS51742">
    <property type="entry name" value="PPC"/>
    <property type="match status" value="1"/>
</dbReference>
<dbReference type="InterPro" id="IPR039605">
    <property type="entry name" value="AHL"/>
</dbReference>
<dbReference type="PANTHER" id="PTHR31500:SF51">
    <property type="entry name" value="AT-HOOK MOTIF NUCLEAR-LOCALIZED PROTEIN 8"/>
    <property type="match status" value="1"/>
</dbReference>
<comment type="function">
    <text evidence="3">Transcription factor that specifically binds AT-rich DNA sequences related to the nuclear matrix attachment regions (MARs).</text>
</comment>
<feature type="domain" description="PPC" evidence="5">
    <location>
        <begin position="152"/>
        <end position="294"/>
    </location>
</feature>
<keyword evidence="7" id="KW-1185">Reference proteome</keyword>
<organism evidence="6 7">
    <name type="scientific">Asparagus officinalis</name>
    <name type="common">Garden asparagus</name>
    <dbReference type="NCBI Taxonomy" id="4686"/>
    <lineage>
        <taxon>Eukaryota</taxon>
        <taxon>Viridiplantae</taxon>
        <taxon>Streptophyta</taxon>
        <taxon>Embryophyta</taxon>
        <taxon>Tracheophyta</taxon>
        <taxon>Spermatophyta</taxon>
        <taxon>Magnoliopsida</taxon>
        <taxon>Liliopsida</taxon>
        <taxon>Asparagales</taxon>
        <taxon>Asparagaceae</taxon>
        <taxon>Asparagoideae</taxon>
        <taxon>Asparagus</taxon>
    </lineage>
</organism>
<dbReference type="AlphaFoldDB" id="A0A5P1FU85"/>
<feature type="compositionally biased region" description="Low complexity" evidence="4">
    <location>
        <begin position="8"/>
        <end position="23"/>
    </location>
</feature>
<feature type="region of interest" description="Disordered" evidence="4">
    <location>
        <begin position="1"/>
        <end position="24"/>
    </location>
</feature>
<evidence type="ECO:0000256" key="1">
    <source>
        <dbReference type="ARBA" id="ARBA00004123"/>
    </source>
</evidence>
<proteinExistence type="predicted"/>
<sequence length="364" mass="37375">MDAREPSRMSSSESPSMIVSPSSYPNSSMVIPNSGGMMPGMRISFSQMVSSGSKQMDGSSSLYQGDSVPSVRQCGVVSMGGPMKKKRGRPRKYGPDWNMALALCPVSSSSGYSNLNGSLMSNPNSSSMSELGVKKRGRPLGSGKKQQLDALGSAGICFTPHVLTVKAGEDIASKIMAFSQQGPQTVCILSANGAICNVTLRQPATSGGTVTYEGRFEIISLSGSFLLTETGGTRSRTGGLSVALAGSDGRVLGGVVAGMLLAATPVQVVMGSFIAEGKKPKAELKLDPSSVPPPQMSGFRSASGPPSQEGSLSESDDDDDPGSPAMNLSSSVGNFNNSGQHGQMMAGYGSIGGWTHSGHPSAQA</sequence>
<evidence type="ECO:0000256" key="2">
    <source>
        <dbReference type="ARBA" id="ARBA00023242"/>
    </source>
</evidence>
<name>A0A5P1FU85_ASPOF</name>
<evidence type="ECO:0000313" key="6">
    <source>
        <dbReference type="EMBL" id="ONK80250.1"/>
    </source>
</evidence>
<evidence type="ECO:0000313" key="7">
    <source>
        <dbReference type="Proteomes" id="UP000243459"/>
    </source>
</evidence>
<dbReference type="Pfam" id="PF03479">
    <property type="entry name" value="PCC"/>
    <property type="match status" value="1"/>
</dbReference>
<feature type="compositionally biased region" description="Polar residues" evidence="4">
    <location>
        <begin position="326"/>
        <end position="341"/>
    </location>
</feature>
<dbReference type="InterPro" id="IPR005175">
    <property type="entry name" value="PPC_dom"/>
</dbReference>
<dbReference type="SUPFAM" id="SSF117856">
    <property type="entry name" value="AF0104/ALDC/Ptd012-like"/>
    <property type="match status" value="1"/>
</dbReference>
<dbReference type="CDD" id="cd11378">
    <property type="entry name" value="DUF296"/>
    <property type="match status" value="1"/>
</dbReference>
<comment type="subcellular location">
    <subcellularLocation>
        <location evidence="1 3">Nucleus</location>
    </subcellularLocation>
</comment>
<dbReference type="Proteomes" id="UP000243459">
    <property type="component" value="Chromosome 1"/>
</dbReference>
<dbReference type="Gramene" id="ONK80250">
    <property type="protein sequence ID" value="ONK80250"/>
    <property type="gene ID" value="A4U43_C01F15550"/>
</dbReference>
<keyword evidence="3" id="KW-0805">Transcription regulation</keyword>
<gene>
    <name evidence="6" type="ORF">A4U43_C01F15550</name>
</gene>
<dbReference type="OrthoDB" id="1742671at2759"/>
<keyword evidence="3" id="KW-0238">DNA-binding</keyword>
<accession>A0A5P1FU85</accession>
<evidence type="ECO:0000256" key="3">
    <source>
        <dbReference type="RuleBase" id="RU367031"/>
    </source>
</evidence>
<dbReference type="PANTHER" id="PTHR31500">
    <property type="entry name" value="AT-HOOK MOTIF NUCLEAR-LOCALIZED PROTEIN 9"/>
    <property type="match status" value="1"/>
</dbReference>
<keyword evidence="3" id="KW-0804">Transcription</keyword>
<dbReference type="Gene3D" id="3.30.1330.80">
    <property type="entry name" value="Hypothetical protein, similar to alpha- acetolactate decarboxylase, domain 2"/>
    <property type="match status" value="1"/>
</dbReference>
<evidence type="ECO:0000259" key="5">
    <source>
        <dbReference type="PROSITE" id="PS51742"/>
    </source>
</evidence>
<keyword evidence="2 3" id="KW-0539">Nucleus</keyword>
<dbReference type="EMBL" id="CM007381">
    <property type="protein sequence ID" value="ONK80250.1"/>
    <property type="molecule type" value="Genomic_DNA"/>
</dbReference>
<protein>
    <recommendedName>
        <fullName evidence="3">AT-hook motif nuclear-localized protein</fullName>
    </recommendedName>
</protein>
<feature type="region of interest" description="Disordered" evidence="4">
    <location>
        <begin position="282"/>
        <end position="364"/>
    </location>
</feature>
<dbReference type="FunFam" id="3.30.1330.80:FF:000003">
    <property type="entry name" value="AT-hook motif nuclear-localized protein 1-like"/>
    <property type="match status" value="1"/>
</dbReference>
<comment type="domain">
    <text evidence="3">The PPC domain mediates interactions between AHL proteins.</text>
</comment>
<dbReference type="GO" id="GO:0005634">
    <property type="term" value="C:nucleus"/>
    <property type="evidence" value="ECO:0007669"/>
    <property type="project" value="UniProtKB-SubCell"/>
</dbReference>
<dbReference type="GO" id="GO:0003680">
    <property type="term" value="F:minor groove of adenine-thymine-rich DNA binding"/>
    <property type="evidence" value="ECO:0007669"/>
    <property type="project" value="UniProtKB-UniRule"/>
</dbReference>
<evidence type="ECO:0000256" key="4">
    <source>
        <dbReference type="SAM" id="MobiDB-lite"/>
    </source>
</evidence>
<reference evidence="7" key="1">
    <citation type="journal article" date="2017" name="Nat. Commun.">
        <title>The asparagus genome sheds light on the origin and evolution of a young Y chromosome.</title>
        <authorList>
            <person name="Harkess A."/>
            <person name="Zhou J."/>
            <person name="Xu C."/>
            <person name="Bowers J.E."/>
            <person name="Van der Hulst R."/>
            <person name="Ayyampalayam S."/>
            <person name="Mercati F."/>
            <person name="Riccardi P."/>
            <person name="McKain M.R."/>
            <person name="Kakrana A."/>
            <person name="Tang H."/>
            <person name="Ray J."/>
            <person name="Groenendijk J."/>
            <person name="Arikit S."/>
            <person name="Mathioni S.M."/>
            <person name="Nakano M."/>
            <person name="Shan H."/>
            <person name="Telgmann-Rauber A."/>
            <person name="Kanno A."/>
            <person name="Yue Z."/>
            <person name="Chen H."/>
            <person name="Li W."/>
            <person name="Chen Y."/>
            <person name="Xu X."/>
            <person name="Zhang Y."/>
            <person name="Luo S."/>
            <person name="Chen H."/>
            <person name="Gao J."/>
            <person name="Mao Z."/>
            <person name="Pires J.C."/>
            <person name="Luo M."/>
            <person name="Kudrna D."/>
            <person name="Wing R.A."/>
            <person name="Meyers B.C."/>
            <person name="Yi K."/>
            <person name="Kong H."/>
            <person name="Lavrijsen P."/>
            <person name="Sunseri F."/>
            <person name="Falavigna A."/>
            <person name="Ye Y."/>
            <person name="Leebens-Mack J.H."/>
            <person name="Chen G."/>
        </authorList>
    </citation>
    <scope>NUCLEOTIDE SEQUENCE [LARGE SCALE GENOMIC DNA]</scope>
    <source>
        <strain evidence="7">cv. DH0086</strain>
    </source>
</reference>